<feature type="transmembrane region" description="Helical" evidence="1">
    <location>
        <begin position="244"/>
        <end position="266"/>
    </location>
</feature>
<dbReference type="AlphaFoldDB" id="A0A3G9IE62"/>
<feature type="transmembrane region" description="Helical" evidence="1">
    <location>
        <begin position="89"/>
        <end position="107"/>
    </location>
</feature>
<feature type="transmembrane region" description="Helical" evidence="1">
    <location>
        <begin position="379"/>
        <end position="400"/>
    </location>
</feature>
<keyword evidence="1" id="KW-1133">Transmembrane helix</keyword>
<evidence type="ECO:0000313" key="3">
    <source>
        <dbReference type="Proteomes" id="UP000271573"/>
    </source>
</evidence>
<feature type="transmembrane region" description="Helical" evidence="1">
    <location>
        <begin position="159"/>
        <end position="179"/>
    </location>
</feature>
<dbReference type="EMBL" id="AP019307">
    <property type="protein sequence ID" value="BBH16636.1"/>
    <property type="molecule type" value="Genomic_DNA"/>
</dbReference>
<dbReference type="KEGG" id="nbe:Back2_09230"/>
<name>A0A3G9IE62_9ACTN</name>
<keyword evidence="3" id="KW-1185">Reference proteome</keyword>
<keyword evidence="1" id="KW-0812">Transmembrane</keyword>
<feature type="transmembrane region" description="Helical" evidence="1">
    <location>
        <begin position="127"/>
        <end position="147"/>
    </location>
</feature>
<dbReference type="RefSeq" id="WP_125567178.1">
    <property type="nucleotide sequence ID" value="NZ_AP019307.1"/>
</dbReference>
<evidence type="ECO:0000256" key="1">
    <source>
        <dbReference type="SAM" id="Phobius"/>
    </source>
</evidence>
<dbReference type="OrthoDB" id="3742900at2"/>
<reference evidence="2 3" key="1">
    <citation type="submission" date="2018-11" db="EMBL/GenBank/DDBJ databases">
        <title>Complete genome sequence of Nocardioides baekrokdamisoli strain KCTC 39748.</title>
        <authorList>
            <person name="Kang S.W."/>
            <person name="Lee K.C."/>
            <person name="Kim K.K."/>
            <person name="Kim J.S."/>
            <person name="Kim D.S."/>
            <person name="Ko S.H."/>
            <person name="Yang S.H."/>
            <person name="Shin Y.K."/>
            <person name="Lee J.S."/>
        </authorList>
    </citation>
    <scope>NUCLEOTIDE SEQUENCE [LARGE SCALE GENOMIC DNA]</scope>
    <source>
        <strain evidence="2 3">KCTC 39748</strain>
    </source>
</reference>
<dbReference type="Proteomes" id="UP000271573">
    <property type="component" value="Chromosome"/>
</dbReference>
<feature type="transmembrane region" description="Helical" evidence="1">
    <location>
        <begin position="337"/>
        <end position="359"/>
    </location>
</feature>
<gene>
    <name evidence="2" type="ORF">Back2_09230</name>
</gene>
<feature type="transmembrane region" description="Helical" evidence="1">
    <location>
        <begin position="20"/>
        <end position="49"/>
    </location>
</feature>
<dbReference type="InterPro" id="IPR045931">
    <property type="entry name" value="DUF6350"/>
</dbReference>
<evidence type="ECO:0000313" key="2">
    <source>
        <dbReference type="EMBL" id="BBH16636.1"/>
    </source>
</evidence>
<feature type="transmembrane region" description="Helical" evidence="1">
    <location>
        <begin position="306"/>
        <end position="325"/>
    </location>
</feature>
<accession>A0A3G9IE62</accession>
<sequence>MSFFVAGPSRSAVTAPQRPLALVATLGGAVAALMSLGVCMVVGVIGWYLTDAGSHGSATSGLRVGAVGWLVGQGTGLTLPGYDLQPMPLAITALILWVTWQVGLRVGGMVADHGPDADGIADGSRDLVVPTAGLLFVLGYVVVALVVDALASRNGSVTASATLSATFPLALLVGLPAIAVDSGRLQVWVADVPEDLRGLLAGVRGLLIGWFIVSAAAFLVALLVHGTKAVNMVSETHLHGGSAVSYIGSMLLVLPNAVVFAGSYLLGAPFSLGAGSTVAPHALHGGPGAWPWIPWLAATPTTNSSWMYAVLALPVAVAVVVAVRLERRTPAPSVVAAAIRASAYSLLAAIAVGVLGWWAGGAVGSGLMVRFGTSVGAMFVHALYWIVLPSIVAAAAASWWEGRRSS</sequence>
<proteinExistence type="predicted"/>
<organism evidence="2 3">
    <name type="scientific">Nocardioides baekrokdamisoli</name>
    <dbReference type="NCBI Taxonomy" id="1804624"/>
    <lineage>
        <taxon>Bacteria</taxon>
        <taxon>Bacillati</taxon>
        <taxon>Actinomycetota</taxon>
        <taxon>Actinomycetes</taxon>
        <taxon>Propionibacteriales</taxon>
        <taxon>Nocardioidaceae</taxon>
        <taxon>Nocardioides</taxon>
    </lineage>
</organism>
<protein>
    <submittedName>
        <fullName evidence="2">Uncharacterized protein</fullName>
    </submittedName>
</protein>
<keyword evidence="1" id="KW-0472">Membrane</keyword>
<dbReference type="Pfam" id="PF19877">
    <property type="entry name" value="DUF6350"/>
    <property type="match status" value="1"/>
</dbReference>
<feature type="transmembrane region" description="Helical" evidence="1">
    <location>
        <begin position="199"/>
        <end position="224"/>
    </location>
</feature>